<dbReference type="EMBL" id="DXHU01000017">
    <property type="protein sequence ID" value="HIV99027.1"/>
    <property type="molecule type" value="Genomic_DNA"/>
</dbReference>
<reference evidence="2" key="2">
    <citation type="submission" date="2021-04" db="EMBL/GenBank/DDBJ databases">
        <authorList>
            <person name="Gilroy R."/>
        </authorList>
    </citation>
    <scope>NUCLEOTIDE SEQUENCE</scope>
    <source>
        <strain evidence="2">Gambia11-129</strain>
    </source>
</reference>
<organism evidence="2 3">
    <name type="scientific">Candidatus Ornithospirochaeta avicola</name>
    <dbReference type="NCBI Taxonomy" id="2840896"/>
    <lineage>
        <taxon>Bacteria</taxon>
        <taxon>Pseudomonadati</taxon>
        <taxon>Spirochaetota</taxon>
        <taxon>Spirochaetia</taxon>
        <taxon>Spirochaetales</taxon>
        <taxon>Spirochaetaceae</taxon>
        <taxon>Spirochaetaceae incertae sedis</taxon>
        <taxon>Candidatus Ornithospirochaeta</taxon>
    </lineage>
</organism>
<keyword evidence="1" id="KW-0732">Signal</keyword>
<feature type="chain" id="PRO_5038669553" description="Outer membrane protein beta-barrel domain-containing protein" evidence="1">
    <location>
        <begin position="21"/>
        <end position="243"/>
    </location>
</feature>
<dbReference type="AlphaFoldDB" id="A0A9D1TMY9"/>
<evidence type="ECO:0000313" key="2">
    <source>
        <dbReference type="EMBL" id="HIV99027.1"/>
    </source>
</evidence>
<proteinExistence type="predicted"/>
<evidence type="ECO:0000256" key="1">
    <source>
        <dbReference type="SAM" id="SignalP"/>
    </source>
</evidence>
<protein>
    <recommendedName>
        <fullName evidence="4">Outer membrane protein beta-barrel domain-containing protein</fullName>
    </recommendedName>
</protein>
<dbReference type="InterPro" id="IPR036709">
    <property type="entry name" value="Autotransporte_beta_dom_sf"/>
</dbReference>
<sequence>MKKVFVLISAFILAITSAFSSDNTAALTLGYGGFYIYPTEDKNGNENSAIDLKKLSSHGVDIALEGSNYFLFDDSFGLAYTLQLGVPQNLSDADGPVYPHYRFPSISLRAGAGLSYRARINNLFSLDFSLSASYFWNRFNTDILGDLLKLDNGEYLYIFMDISSIALAASISSSIKLDKSWSLRLTFDASLLLKNYVGLDIGTNIIPDDEKNSVEEGLKQMQNIETASLGFALSGRIGIAYSY</sequence>
<evidence type="ECO:0008006" key="4">
    <source>
        <dbReference type="Google" id="ProtNLM"/>
    </source>
</evidence>
<evidence type="ECO:0000313" key="3">
    <source>
        <dbReference type="Proteomes" id="UP000823936"/>
    </source>
</evidence>
<dbReference type="SUPFAM" id="SSF103515">
    <property type="entry name" value="Autotransporter"/>
    <property type="match status" value="1"/>
</dbReference>
<accession>A0A9D1TMY9</accession>
<comment type="caution">
    <text evidence="2">The sequence shown here is derived from an EMBL/GenBank/DDBJ whole genome shotgun (WGS) entry which is preliminary data.</text>
</comment>
<name>A0A9D1TMY9_9SPIO</name>
<dbReference type="Proteomes" id="UP000823936">
    <property type="component" value="Unassembled WGS sequence"/>
</dbReference>
<gene>
    <name evidence="2" type="ORF">IAB12_04545</name>
</gene>
<reference evidence="2" key="1">
    <citation type="journal article" date="2021" name="PeerJ">
        <title>Extensive microbial diversity within the chicken gut microbiome revealed by metagenomics and culture.</title>
        <authorList>
            <person name="Gilroy R."/>
            <person name="Ravi A."/>
            <person name="Getino M."/>
            <person name="Pursley I."/>
            <person name="Horton D.L."/>
            <person name="Alikhan N.F."/>
            <person name="Baker D."/>
            <person name="Gharbi K."/>
            <person name="Hall N."/>
            <person name="Watson M."/>
            <person name="Adriaenssens E.M."/>
            <person name="Foster-Nyarko E."/>
            <person name="Jarju S."/>
            <person name="Secka A."/>
            <person name="Antonio M."/>
            <person name="Oren A."/>
            <person name="Chaudhuri R.R."/>
            <person name="La Ragione R."/>
            <person name="Hildebrand F."/>
            <person name="Pallen M.J."/>
        </authorList>
    </citation>
    <scope>NUCLEOTIDE SEQUENCE</scope>
    <source>
        <strain evidence="2">Gambia11-129</strain>
    </source>
</reference>
<feature type="signal peptide" evidence="1">
    <location>
        <begin position="1"/>
        <end position="20"/>
    </location>
</feature>